<keyword evidence="1" id="KW-0167">Capsid protein</keyword>
<dbReference type="Proteomes" id="UP000680674">
    <property type="component" value="Segment"/>
</dbReference>
<dbReference type="GeneID" id="80399504"/>
<keyword evidence="2" id="KW-1185">Reference proteome</keyword>
<dbReference type="KEGG" id="vg:80399504"/>
<accession>A0A8S5KZZ9</accession>
<protein>
    <submittedName>
        <fullName evidence="1">Coat protein</fullName>
    </submittedName>
</protein>
<reference evidence="1" key="1">
    <citation type="submission" date="2020-09" db="EMBL/GenBank/DDBJ databases">
        <title>Leviviricetes taxonomy.</title>
        <authorList>
            <person name="Stockdale S.R."/>
            <person name="Callanan J."/>
            <person name="Adriaenssens E.M."/>
            <person name="Kuhn J.H."/>
            <person name="Rumnieks J."/>
            <person name="Shkoporov A."/>
            <person name="Draper L.A."/>
            <person name="Ross P."/>
            <person name="Hill C."/>
        </authorList>
    </citation>
    <scope>NUCLEOTIDE SEQUENCE</scope>
</reference>
<gene>
    <name evidence="1" type="primary">SRR6960799_6_2</name>
</gene>
<proteinExistence type="predicted"/>
<dbReference type="GO" id="GO:0019028">
    <property type="term" value="C:viral capsid"/>
    <property type="evidence" value="ECO:0007669"/>
    <property type="project" value="UniProtKB-KW"/>
</dbReference>
<name>A0A8S5KZZ9_9VIRU</name>
<dbReference type="RefSeq" id="YP_010770247.1">
    <property type="nucleotide sequence ID" value="NC_074208.1"/>
</dbReference>
<evidence type="ECO:0000313" key="1">
    <source>
        <dbReference type="EMBL" id="DAD50653.1"/>
    </source>
</evidence>
<sequence length="166" mass="17710">MSKSASFGYTDTADGGATTKTFTRSNLNYPVDIVPLDKSEMRFVGSNKTSPVDQQETIRVQATEITDVYKGTTIDPSAYAGSRKGISIVAQVNDILRVTESTNATYQVDLPITAHIVVKVPLNANITAAHVQTVIGRALALFYNSNDVTDGRIGTLLRGAMTPAGV</sequence>
<organism evidence="1 2">
    <name type="scientific">ssRNA phage SRR6960799_6</name>
    <dbReference type="NCBI Taxonomy" id="2786602"/>
    <lineage>
        <taxon>Viruses</taxon>
        <taxon>Riboviria</taxon>
        <taxon>Orthornavirae</taxon>
        <taxon>Lenarviricota</taxon>
        <taxon>Leviviricetes</taxon>
        <taxon>Timlovirales</taxon>
        <taxon>Blumeviridae</taxon>
        <taxon>Yenihzavirus</taxon>
        <taxon>Yenihzavirus borboradaptatum</taxon>
    </lineage>
</organism>
<dbReference type="EMBL" id="BK013587">
    <property type="protein sequence ID" value="DAD50653.1"/>
    <property type="molecule type" value="Genomic_RNA"/>
</dbReference>
<keyword evidence="1" id="KW-0946">Virion</keyword>
<evidence type="ECO:0000313" key="2">
    <source>
        <dbReference type="Proteomes" id="UP000680674"/>
    </source>
</evidence>